<comment type="caution">
    <text evidence="3">The sequence shown here is derived from an EMBL/GenBank/DDBJ whole genome shotgun (WGS) entry which is preliminary data.</text>
</comment>
<evidence type="ECO:0000313" key="4">
    <source>
        <dbReference type="Proteomes" id="UP000785679"/>
    </source>
</evidence>
<feature type="compositionally biased region" description="Acidic residues" evidence="1">
    <location>
        <begin position="648"/>
        <end position="667"/>
    </location>
</feature>
<keyword evidence="4" id="KW-1185">Reference proteome</keyword>
<protein>
    <submittedName>
        <fullName evidence="3">Uncharacterized protein</fullName>
    </submittedName>
</protein>
<dbReference type="EMBL" id="RRYP01018481">
    <property type="protein sequence ID" value="TNV73620.1"/>
    <property type="molecule type" value="Genomic_DNA"/>
</dbReference>
<feature type="compositionally biased region" description="Basic and acidic residues" evidence="1">
    <location>
        <begin position="613"/>
        <end position="642"/>
    </location>
</feature>
<feature type="compositionally biased region" description="Low complexity" evidence="1">
    <location>
        <begin position="509"/>
        <end position="519"/>
    </location>
</feature>
<dbReference type="AlphaFoldDB" id="A0A8J8NFM0"/>
<keyword evidence="2" id="KW-0812">Transmembrane</keyword>
<dbReference type="Proteomes" id="UP000785679">
    <property type="component" value="Unassembled WGS sequence"/>
</dbReference>
<reference evidence="3" key="1">
    <citation type="submission" date="2019-06" db="EMBL/GenBank/DDBJ databases">
        <authorList>
            <person name="Zheng W."/>
        </authorList>
    </citation>
    <scope>NUCLEOTIDE SEQUENCE</scope>
    <source>
        <strain evidence="3">QDHG01</strain>
    </source>
</reference>
<feature type="compositionally biased region" description="Acidic residues" evidence="1">
    <location>
        <begin position="263"/>
        <end position="276"/>
    </location>
</feature>
<evidence type="ECO:0000256" key="2">
    <source>
        <dbReference type="SAM" id="Phobius"/>
    </source>
</evidence>
<evidence type="ECO:0000256" key="1">
    <source>
        <dbReference type="SAM" id="MobiDB-lite"/>
    </source>
</evidence>
<keyword evidence="2" id="KW-1133">Transmembrane helix</keyword>
<sequence length="706" mass="81499">MKDTNHIYVNGNQEEIDKESRFFKSIMKESDPKMRNIAYGQNFEDFPLPGAFQITAVNLANGSFTYSRIMDHYQYRIIKRAVDATTGKAFYQEVEKGPYIDRVKESKLWLCNGLRYLDMGGERPNLIVTAVQSNTSQYEVKASVEFHYHKKSVLGENNTNEEKTIPSTDWVKKQRVHSQVIPFHYLPNTYQIDAFQQHFGMTQFTQDDPHSLVVSLFGGQLYLSIDMNHNTLTLNEDTGKPSFSVDVYESFHLKQPIRNTSNSEDEEDSILQEETTDASSNKGSSAKGKIVNSEWSLVSAAQDNTEYVVVKQMMIPRRYQEVYRVKPEIYLILREKVLTSKNTSQVKEEWISVPLDSIDGLESEIFEQYIEQRVILGVHLDTTRISTIYPRINNRLLTLLFEGGTILTMRVDLPTSDSVESSWDSDLLDWLLFTLADDLFFDLFIPFAFVAVSLGSWLRRRRQRMQQERTQAENNRQMREIMERLRNIQLRDLGNRGANPVQPMPVEPPEQQQAQNPVQDGNNPPQPRVEGDDEVESIHSDQSSDHIENIDNLPLLEDLGLGNAPDLDMEHLRAQDLQVALQLINEHHQRMDRLIHDEMLRQERMIEELEEQARVRREEAKSRELNADNADENMREEEKEGAEVIVNSEEEGKEENEQIDDAGEEAGEDGKDEAQEEVSRPSLQVEEGKVEAEQVKEQEEIYGEQE</sequence>
<feature type="compositionally biased region" description="Basic and acidic residues" evidence="1">
    <location>
        <begin position="536"/>
        <end position="549"/>
    </location>
</feature>
<evidence type="ECO:0000313" key="3">
    <source>
        <dbReference type="EMBL" id="TNV73620.1"/>
    </source>
</evidence>
<feature type="region of interest" description="Disordered" evidence="1">
    <location>
        <begin position="613"/>
        <end position="706"/>
    </location>
</feature>
<feature type="compositionally biased region" description="Low complexity" evidence="1">
    <location>
        <begin position="278"/>
        <end position="287"/>
    </location>
</feature>
<gene>
    <name evidence="3" type="ORF">FGO68_gene3363</name>
</gene>
<keyword evidence="2" id="KW-0472">Membrane</keyword>
<feature type="region of interest" description="Disordered" evidence="1">
    <location>
        <begin position="256"/>
        <end position="287"/>
    </location>
</feature>
<name>A0A8J8NFM0_HALGN</name>
<organism evidence="3 4">
    <name type="scientific">Halteria grandinella</name>
    <dbReference type="NCBI Taxonomy" id="5974"/>
    <lineage>
        <taxon>Eukaryota</taxon>
        <taxon>Sar</taxon>
        <taxon>Alveolata</taxon>
        <taxon>Ciliophora</taxon>
        <taxon>Intramacronucleata</taxon>
        <taxon>Spirotrichea</taxon>
        <taxon>Stichotrichia</taxon>
        <taxon>Sporadotrichida</taxon>
        <taxon>Halteriidae</taxon>
        <taxon>Halteria</taxon>
    </lineage>
</organism>
<feature type="region of interest" description="Disordered" evidence="1">
    <location>
        <begin position="494"/>
        <end position="549"/>
    </location>
</feature>
<accession>A0A8J8NFM0</accession>
<feature type="compositionally biased region" description="Basic and acidic residues" evidence="1">
    <location>
        <begin position="686"/>
        <end position="699"/>
    </location>
</feature>
<feature type="compositionally biased region" description="Basic and acidic residues" evidence="1">
    <location>
        <begin position="668"/>
        <end position="679"/>
    </location>
</feature>
<proteinExistence type="predicted"/>
<feature type="transmembrane region" description="Helical" evidence="2">
    <location>
        <begin position="439"/>
        <end position="458"/>
    </location>
</feature>